<dbReference type="EMBL" id="FXAW01000007">
    <property type="protein sequence ID" value="SMG46034.1"/>
    <property type="molecule type" value="Genomic_DNA"/>
</dbReference>
<evidence type="ECO:0000313" key="1">
    <source>
        <dbReference type="EMBL" id="SMG46034.1"/>
    </source>
</evidence>
<proteinExistence type="predicted"/>
<dbReference type="GO" id="GO:0016740">
    <property type="term" value="F:transferase activity"/>
    <property type="evidence" value="ECO:0007669"/>
    <property type="project" value="UniProtKB-KW"/>
</dbReference>
<protein>
    <submittedName>
        <fullName evidence="1">Nucleotidyltransferase substrate binding protein, HI0074 family</fullName>
    </submittedName>
</protein>
<dbReference type="STRING" id="1028.SAMN05661096_03214"/>
<reference evidence="2" key="1">
    <citation type="submission" date="2017-04" db="EMBL/GenBank/DDBJ databases">
        <authorList>
            <person name="Varghese N."/>
            <person name="Submissions S."/>
        </authorList>
    </citation>
    <scope>NUCLEOTIDE SEQUENCE [LARGE SCALE GENOMIC DNA]</scope>
    <source>
        <strain evidence="2">DSM 4125</strain>
    </source>
</reference>
<keyword evidence="2" id="KW-1185">Reference proteome</keyword>
<dbReference type="InterPro" id="IPR010235">
    <property type="entry name" value="HepT"/>
</dbReference>
<gene>
    <name evidence="1" type="ORF">SAMN05661096_03214</name>
</gene>
<organism evidence="1 2">
    <name type="scientific">Marivirga sericea</name>
    <dbReference type="NCBI Taxonomy" id="1028"/>
    <lineage>
        <taxon>Bacteria</taxon>
        <taxon>Pseudomonadati</taxon>
        <taxon>Bacteroidota</taxon>
        <taxon>Cytophagia</taxon>
        <taxon>Cytophagales</taxon>
        <taxon>Marivirgaceae</taxon>
        <taxon>Marivirga</taxon>
    </lineage>
</organism>
<dbReference type="Proteomes" id="UP000193804">
    <property type="component" value="Unassembled WGS sequence"/>
</dbReference>
<accession>A0A1X7KXS9</accession>
<dbReference type="SUPFAM" id="SSF81593">
    <property type="entry name" value="Nucleotidyltransferase substrate binding subunit/domain"/>
    <property type="match status" value="1"/>
</dbReference>
<dbReference type="Pfam" id="PF08780">
    <property type="entry name" value="NTase_sub_bind"/>
    <property type="match status" value="1"/>
</dbReference>
<keyword evidence="1" id="KW-0808">Transferase</keyword>
<dbReference type="Gene3D" id="1.20.120.330">
    <property type="entry name" value="Nucleotidyltransferases domain 2"/>
    <property type="match status" value="1"/>
</dbReference>
<dbReference type="OrthoDB" id="9810452at2"/>
<sequence>MGDKDIRWIQRFSNFNKAFSQLEKAVQLSEERELTDLEEQGLIQLFECNHELAWQCLKDFIQEKGNSPIYGSKDATREAFQLELISDGEGWMEMIKSRNESSNAYNSATAETIAKNIKGKYFTLFQDFKLKMKGLIADA</sequence>
<evidence type="ECO:0000313" key="2">
    <source>
        <dbReference type="Proteomes" id="UP000193804"/>
    </source>
</evidence>
<name>A0A1X7KXS9_9BACT</name>
<dbReference type="AlphaFoldDB" id="A0A1X7KXS9"/>
<dbReference type="RefSeq" id="WP_085518350.1">
    <property type="nucleotide sequence ID" value="NZ_FXAW01000007.1"/>
</dbReference>
<dbReference type="NCBIfam" id="TIGR01987">
    <property type="entry name" value="HI0074"/>
    <property type="match status" value="1"/>
</dbReference>